<dbReference type="GO" id="GO:0005634">
    <property type="term" value="C:nucleus"/>
    <property type="evidence" value="ECO:0007669"/>
    <property type="project" value="TreeGrafter"/>
</dbReference>
<dbReference type="OrthoDB" id="10250320at2759"/>
<dbReference type="Gene3D" id="1.10.472.10">
    <property type="entry name" value="Cyclin-like"/>
    <property type="match status" value="1"/>
</dbReference>
<evidence type="ECO:0000313" key="3">
    <source>
        <dbReference type="EMBL" id="KAF8912213.1"/>
    </source>
</evidence>
<feature type="compositionally biased region" description="Basic residues" evidence="1">
    <location>
        <begin position="325"/>
        <end position="337"/>
    </location>
</feature>
<organism evidence="3 4">
    <name type="scientific">Gymnopilus junonius</name>
    <name type="common">Spectacular rustgill mushroom</name>
    <name type="synonym">Gymnopilus spectabilis subsp. junonius</name>
    <dbReference type="NCBI Taxonomy" id="109634"/>
    <lineage>
        <taxon>Eukaryota</taxon>
        <taxon>Fungi</taxon>
        <taxon>Dikarya</taxon>
        <taxon>Basidiomycota</taxon>
        <taxon>Agaricomycotina</taxon>
        <taxon>Agaricomycetes</taxon>
        <taxon>Agaricomycetidae</taxon>
        <taxon>Agaricales</taxon>
        <taxon>Agaricineae</taxon>
        <taxon>Hymenogastraceae</taxon>
        <taxon>Gymnopilus</taxon>
    </lineage>
</organism>
<dbReference type="PANTHER" id="PTHR15615">
    <property type="match status" value="1"/>
</dbReference>
<dbReference type="CDD" id="cd20557">
    <property type="entry name" value="CYCLIN_ScPCL1-like"/>
    <property type="match status" value="1"/>
</dbReference>
<dbReference type="Pfam" id="PF00134">
    <property type="entry name" value="Cyclin_N"/>
    <property type="match status" value="1"/>
</dbReference>
<feature type="compositionally biased region" description="Low complexity" evidence="1">
    <location>
        <begin position="248"/>
        <end position="259"/>
    </location>
</feature>
<sequence>MQSWAESDECSGVSAAEEGAPQAGVTVGRSAQSAADWNEPCSQGLHSSIHVASIHSPVSAQMASPSSTSSSSSSVHHASLVDPALHSPELLELIDVKVSRQVIDYTIDTVIRNQAPEHLKFTTFVTDVLTRAEVTMPTLLAALVYIDRARPHLHIGLEQWALERVFLGALIVASKFLNDSTLKNVHWAMCTGVFGKRDVGRIEREYLDVLNFELKVTEDDLLNHYEGLSELLPLSLRHSPQAPPPPASTSSLSFSNSTKSSERRHTRRRSPTTYVPNVPELSPPSPISSPESDSSSLDSPKTPSSTSSIDMDVDISSGKVTPHSHISHHRPQPHAKHQLPQPHHPGTARKMINAATQFSTMDLLRSFPIPRLMTTSSS</sequence>
<evidence type="ECO:0000313" key="4">
    <source>
        <dbReference type="Proteomes" id="UP000724874"/>
    </source>
</evidence>
<gene>
    <name evidence="3" type="ORF">CPB84DRAFT_1841893</name>
</gene>
<evidence type="ECO:0000256" key="1">
    <source>
        <dbReference type="SAM" id="MobiDB-lite"/>
    </source>
</evidence>
<comment type="caution">
    <text evidence="3">The sequence shown here is derived from an EMBL/GenBank/DDBJ whole genome shotgun (WGS) entry which is preliminary data.</text>
</comment>
<dbReference type="InterPro" id="IPR006671">
    <property type="entry name" value="Cyclin_N"/>
</dbReference>
<dbReference type="PANTHER" id="PTHR15615:SF10">
    <property type="entry name" value="PHO85 CYCLIN-2-RELATED"/>
    <property type="match status" value="1"/>
</dbReference>
<dbReference type="InterPro" id="IPR013922">
    <property type="entry name" value="Cyclin_PHO80-like"/>
</dbReference>
<keyword evidence="4" id="KW-1185">Reference proteome</keyword>
<dbReference type="InterPro" id="IPR036915">
    <property type="entry name" value="Cyclin-like_sf"/>
</dbReference>
<evidence type="ECO:0000259" key="2">
    <source>
        <dbReference type="Pfam" id="PF00134"/>
    </source>
</evidence>
<dbReference type="AlphaFoldDB" id="A0A9P5P0A8"/>
<reference evidence="3" key="1">
    <citation type="submission" date="2020-11" db="EMBL/GenBank/DDBJ databases">
        <authorList>
            <consortium name="DOE Joint Genome Institute"/>
            <person name="Ahrendt S."/>
            <person name="Riley R."/>
            <person name="Andreopoulos W."/>
            <person name="LaButti K."/>
            <person name="Pangilinan J."/>
            <person name="Ruiz-duenas F.J."/>
            <person name="Barrasa J.M."/>
            <person name="Sanchez-Garcia M."/>
            <person name="Camarero S."/>
            <person name="Miyauchi S."/>
            <person name="Serrano A."/>
            <person name="Linde D."/>
            <person name="Babiker R."/>
            <person name="Drula E."/>
            <person name="Ayuso-Fernandez I."/>
            <person name="Pacheco R."/>
            <person name="Padilla G."/>
            <person name="Ferreira P."/>
            <person name="Barriuso J."/>
            <person name="Kellner H."/>
            <person name="Castanera R."/>
            <person name="Alfaro M."/>
            <person name="Ramirez L."/>
            <person name="Pisabarro A.G."/>
            <person name="Kuo A."/>
            <person name="Tritt A."/>
            <person name="Lipzen A."/>
            <person name="He G."/>
            <person name="Yan M."/>
            <person name="Ng V."/>
            <person name="Cullen D."/>
            <person name="Martin F."/>
            <person name="Rosso M.-N."/>
            <person name="Henrissat B."/>
            <person name="Hibbett D."/>
            <person name="Martinez A.T."/>
            <person name="Grigoriev I.V."/>
        </authorList>
    </citation>
    <scope>NUCLEOTIDE SEQUENCE</scope>
    <source>
        <strain evidence="3">AH 44721</strain>
    </source>
</reference>
<feature type="region of interest" description="Disordered" evidence="1">
    <location>
        <begin position="1"/>
        <end position="31"/>
    </location>
</feature>
<accession>A0A9P5P0A8</accession>
<name>A0A9P5P0A8_GYMJU</name>
<feature type="domain" description="Cyclin N-terminal" evidence="2">
    <location>
        <begin position="122"/>
        <end position="214"/>
    </location>
</feature>
<dbReference type="GO" id="GO:0019901">
    <property type="term" value="F:protein kinase binding"/>
    <property type="evidence" value="ECO:0007669"/>
    <property type="project" value="InterPro"/>
</dbReference>
<dbReference type="Proteomes" id="UP000724874">
    <property type="component" value="Unassembled WGS sequence"/>
</dbReference>
<dbReference type="GO" id="GO:0000307">
    <property type="term" value="C:cyclin-dependent protein kinase holoenzyme complex"/>
    <property type="evidence" value="ECO:0007669"/>
    <property type="project" value="TreeGrafter"/>
</dbReference>
<proteinExistence type="predicted"/>
<dbReference type="GO" id="GO:0016538">
    <property type="term" value="F:cyclin-dependent protein serine/threonine kinase regulator activity"/>
    <property type="evidence" value="ECO:0007669"/>
    <property type="project" value="TreeGrafter"/>
</dbReference>
<protein>
    <recommendedName>
        <fullName evidence="2">Cyclin N-terminal domain-containing protein</fullName>
    </recommendedName>
</protein>
<dbReference type="EMBL" id="JADNYJ010000003">
    <property type="protein sequence ID" value="KAF8912213.1"/>
    <property type="molecule type" value="Genomic_DNA"/>
</dbReference>
<dbReference type="SUPFAM" id="SSF47954">
    <property type="entry name" value="Cyclin-like"/>
    <property type="match status" value="1"/>
</dbReference>
<feature type="region of interest" description="Disordered" evidence="1">
    <location>
        <begin position="236"/>
        <end position="345"/>
    </location>
</feature>
<feature type="compositionally biased region" description="Low complexity" evidence="1">
    <location>
        <begin position="288"/>
        <end position="309"/>
    </location>
</feature>